<dbReference type="RefSeq" id="WP_235121464.1">
    <property type="nucleotide sequence ID" value="NZ_CP090978.1"/>
</dbReference>
<evidence type="ECO:0000313" key="2">
    <source>
        <dbReference type="Proteomes" id="UP001649230"/>
    </source>
</evidence>
<organism evidence="1 2">
    <name type="scientific">Paenibacillus hexagrammi</name>
    <dbReference type="NCBI Taxonomy" id="2908839"/>
    <lineage>
        <taxon>Bacteria</taxon>
        <taxon>Bacillati</taxon>
        <taxon>Bacillota</taxon>
        <taxon>Bacilli</taxon>
        <taxon>Bacillales</taxon>
        <taxon>Paenibacillaceae</taxon>
        <taxon>Paenibacillus</taxon>
    </lineage>
</organism>
<accession>A0ABY3SP71</accession>
<proteinExistence type="predicted"/>
<reference evidence="1 2" key="1">
    <citation type="journal article" date="2024" name="Int. J. Syst. Evol. Microbiol.">
        <title>Paenibacillus hexagrammi sp. nov., a novel bacterium isolated from the gut content of Hexagrammos agrammus.</title>
        <authorList>
            <person name="Jung H.K."/>
            <person name="Kim D.G."/>
            <person name="Zin H."/>
            <person name="Park J."/>
            <person name="Jung H."/>
            <person name="Kim Y.O."/>
            <person name="Kong H.J."/>
            <person name="Kim J.W."/>
            <person name="Kim Y.S."/>
        </authorList>
    </citation>
    <scope>NUCLEOTIDE SEQUENCE [LARGE SCALE GENOMIC DNA]</scope>
    <source>
        <strain evidence="1 2">YPD9-1</strain>
    </source>
</reference>
<gene>
    <name evidence="1" type="ORF">L0M14_07000</name>
</gene>
<dbReference type="Proteomes" id="UP001649230">
    <property type="component" value="Chromosome"/>
</dbReference>
<keyword evidence="2" id="KW-1185">Reference proteome</keyword>
<sequence>MEAGFEITCIRCGCKQLIVPGVREFRNEPITFGTDNYGADHVACECGNAIEEMSRFEENHIEREFIVEWRDISK</sequence>
<protein>
    <submittedName>
        <fullName evidence="1">Uncharacterized protein</fullName>
    </submittedName>
</protein>
<name>A0ABY3SP71_9BACL</name>
<dbReference type="EMBL" id="CP090978">
    <property type="protein sequence ID" value="UJF34891.1"/>
    <property type="molecule type" value="Genomic_DNA"/>
</dbReference>
<evidence type="ECO:0000313" key="1">
    <source>
        <dbReference type="EMBL" id="UJF34891.1"/>
    </source>
</evidence>